<dbReference type="EMBL" id="JAVFWL010000003">
    <property type="protein sequence ID" value="KAK6744869.1"/>
    <property type="molecule type" value="Genomic_DNA"/>
</dbReference>
<evidence type="ECO:0000313" key="3">
    <source>
        <dbReference type="EMBL" id="KAK6744869.1"/>
    </source>
</evidence>
<evidence type="ECO:0000256" key="1">
    <source>
        <dbReference type="SAM" id="MobiDB-lite"/>
    </source>
</evidence>
<gene>
    <name evidence="3" type="primary">Necator_chrIII.g12299</name>
    <name evidence="3" type="ORF">RB195_011533</name>
</gene>
<evidence type="ECO:0000259" key="2">
    <source>
        <dbReference type="Pfam" id="PF14214"/>
    </source>
</evidence>
<dbReference type="PANTHER" id="PTHR45786:SF74">
    <property type="entry name" value="ATP-DEPENDENT DNA HELICASE"/>
    <property type="match status" value="1"/>
</dbReference>
<reference evidence="3 4" key="1">
    <citation type="submission" date="2023-08" db="EMBL/GenBank/DDBJ databases">
        <title>A Necator americanus chromosomal reference genome.</title>
        <authorList>
            <person name="Ilik V."/>
            <person name="Petrzelkova K.J."/>
            <person name="Pardy F."/>
            <person name="Fuh T."/>
            <person name="Niatou-Singa F.S."/>
            <person name="Gouil Q."/>
            <person name="Baker L."/>
            <person name="Ritchie M.E."/>
            <person name="Jex A.R."/>
            <person name="Gazzola D."/>
            <person name="Li H."/>
            <person name="Toshio Fujiwara R."/>
            <person name="Zhan B."/>
            <person name="Aroian R.V."/>
            <person name="Pafco B."/>
            <person name="Schwarz E.M."/>
        </authorList>
    </citation>
    <scope>NUCLEOTIDE SEQUENCE [LARGE SCALE GENOMIC DNA]</scope>
    <source>
        <strain evidence="3 4">Aroian</strain>
        <tissue evidence="3">Whole animal</tissue>
    </source>
</reference>
<feature type="region of interest" description="Disordered" evidence="1">
    <location>
        <begin position="239"/>
        <end position="260"/>
    </location>
</feature>
<dbReference type="InterPro" id="IPR025476">
    <property type="entry name" value="Helitron_helicase-like"/>
</dbReference>
<keyword evidence="4" id="KW-1185">Reference proteome</keyword>
<feature type="domain" description="Helitron helicase-like" evidence="2">
    <location>
        <begin position="101"/>
        <end position="240"/>
    </location>
</feature>
<accession>A0ABR1D2W6</accession>
<comment type="caution">
    <text evidence="3">The sequence shown here is derived from an EMBL/GenBank/DDBJ whole genome shotgun (WGS) entry which is preliminary data.</text>
</comment>
<sequence>MVNEVERAEEEAAIRDNRRPTTTRMVFEESRRRNIARGQRALPTANEVIIVYVGEENDVPLPRNPAVFLRESDGTFSLNISDIDKRCDLLTYPLLFPNGRGKLFQEFAVDTYAKIEQNRLNYHKTHQVNLRSDSYRGLQNYLAGEHNYGPPRNRIVLASSHIDSPRAMQQSYQDVMAIVSRYLKPTYFLMITCNPQGHEIQENLYEGQVASDRPDLTARVFSGKLKELCNDLFKRRARGNRSGPDRAQITIESDSGGSGNHVVDEVKEHLNTRYVCPPQALHIVFGFAMQEKSHTVCRLAVHLPEYQTVCFVTGQEQQALDGTQSNFTTLTAYIELNRLCANVFDNGQLSDMNIDAREIFYCQIPEHFSITARHGNQEDVEGEK</sequence>
<proteinExistence type="predicted"/>
<evidence type="ECO:0000313" key="4">
    <source>
        <dbReference type="Proteomes" id="UP001303046"/>
    </source>
</evidence>
<name>A0ABR1D2W6_NECAM</name>
<dbReference type="Pfam" id="PF14214">
    <property type="entry name" value="Helitron_like_N"/>
    <property type="match status" value="1"/>
</dbReference>
<organism evidence="3 4">
    <name type="scientific">Necator americanus</name>
    <name type="common">Human hookworm</name>
    <dbReference type="NCBI Taxonomy" id="51031"/>
    <lineage>
        <taxon>Eukaryota</taxon>
        <taxon>Metazoa</taxon>
        <taxon>Ecdysozoa</taxon>
        <taxon>Nematoda</taxon>
        <taxon>Chromadorea</taxon>
        <taxon>Rhabditida</taxon>
        <taxon>Rhabditina</taxon>
        <taxon>Rhabditomorpha</taxon>
        <taxon>Strongyloidea</taxon>
        <taxon>Ancylostomatidae</taxon>
        <taxon>Bunostominae</taxon>
        <taxon>Necator</taxon>
    </lineage>
</organism>
<dbReference type="Proteomes" id="UP001303046">
    <property type="component" value="Unassembled WGS sequence"/>
</dbReference>
<protein>
    <recommendedName>
        <fullName evidence="2">Helitron helicase-like domain-containing protein</fullName>
    </recommendedName>
</protein>
<dbReference type="PANTHER" id="PTHR45786">
    <property type="entry name" value="DNA BINDING PROTEIN-LIKE"/>
    <property type="match status" value="1"/>
</dbReference>